<keyword evidence="2" id="KW-1185">Reference proteome</keyword>
<name>A0A4Z0VAW7_9BACT</name>
<sequence>MNIPQSEINRLQPTVRNEFLRWDDYMYSHIRFNMPDSEIHATAHCERVLLYALILGDDILGNDSIGFEILAHAAIFHDSCRQDEYLDTGHGARAAVYYEQFCRVNRGISFHPESVYLMRYHDLDDALGKEAIRKHFGSEADRVLKLYAIFKDADALDRWRLGNRGLDPEYLRTAKAKNMTDYSHRIVKETMSTELIDKIEKTVNDLINLADSEL</sequence>
<dbReference type="Proteomes" id="UP000297635">
    <property type="component" value="Unassembled WGS sequence"/>
</dbReference>
<dbReference type="RefSeq" id="WP_135471681.1">
    <property type="nucleotide sequence ID" value="NZ_SJSA01000001.1"/>
</dbReference>
<comment type="caution">
    <text evidence="1">The sequence shown here is derived from an EMBL/GenBank/DDBJ whole genome shotgun (WGS) entry which is preliminary data.</text>
</comment>
<evidence type="ECO:0000313" key="2">
    <source>
        <dbReference type="Proteomes" id="UP000297635"/>
    </source>
</evidence>
<reference evidence="1 2" key="1">
    <citation type="submission" date="2019-02" db="EMBL/GenBank/DDBJ databases">
        <title>Isolation and identification of novel species under the genus Muribaculum.</title>
        <authorList>
            <person name="Miyake S."/>
            <person name="Ding Y."/>
            <person name="Low A."/>
            <person name="Soh M."/>
            <person name="Seedorf H."/>
        </authorList>
    </citation>
    <scope>NUCLEOTIDE SEQUENCE [LARGE SCALE GENOMIC DNA]</scope>
    <source>
        <strain evidence="1 2">TLL-A3</strain>
    </source>
</reference>
<gene>
    <name evidence="1" type="ORF">EZ315_08510</name>
</gene>
<proteinExistence type="predicted"/>
<dbReference type="Gene3D" id="1.10.3210.10">
    <property type="entry name" value="Hypothetical protein af1432"/>
    <property type="match status" value="1"/>
</dbReference>
<evidence type="ECO:0008006" key="3">
    <source>
        <dbReference type="Google" id="ProtNLM"/>
    </source>
</evidence>
<accession>A0A4Z0VAW7</accession>
<dbReference type="SUPFAM" id="SSF109604">
    <property type="entry name" value="HD-domain/PDEase-like"/>
    <property type="match status" value="1"/>
</dbReference>
<evidence type="ECO:0000313" key="1">
    <source>
        <dbReference type="EMBL" id="TGG40698.1"/>
    </source>
</evidence>
<organism evidence="1 2">
    <name type="scientific">Duncaniella freteri</name>
    <dbReference type="NCBI Taxonomy" id="2530391"/>
    <lineage>
        <taxon>Bacteria</taxon>
        <taxon>Pseudomonadati</taxon>
        <taxon>Bacteroidota</taxon>
        <taxon>Bacteroidia</taxon>
        <taxon>Bacteroidales</taxon>
        <taxon>Muribaculaceae</taxon>
        <taxon>Duncaniella</taxon>
    </lineage>
</organism>
<dbReference type="EMBL" id="SJSA01000001">
    <property type="protein sequence ID" value="TGG40698.1"/>
    <property type="molecule type" value="Genomic_DNA"/>
</dbReference>
<dbReference type="AlphaFoldDB" id="A0A4Z0VAW7"/>
<protein>
    <recommendedName>
        <fullName evidence="3">HD domain-containing protein</fullName>
    </recommendedName>
</protein>
<dbReference type="GeneID" id="82149831"/>